<dbReference type="Proteomes" id="UP000190188">
    <property type="component" value="Unassembled WGS sequence"/>
</dbReference>
<dbReference type="InterPro" id="IPR016181">
    <property type="entry name" value="Acyl_CoA_acyltransferase"/>
</dbReference>
<dbReference type="Gene3D" id="3.40.630.30">
    <property type="match status" value="1"/>
</dbReference>
<dbReference type="EMBL" id="MSZX01000013">
    <property type="protein sequence ID" value="OPA73899.1"/>
    <property type="molecule type" value="Genomic_DNA"/>
</dbReference>
<evidence type="ECO:0000313" key="2">
    <source>
        <dbReference type="Proteomes" id="UP000190188"/>
    </source>
</evidence>
<proteinExistence type="predicted"/>
<sequence length="187" mass="21547">MYTVVQNHSQLLVFHHIWTEVWREKGFELEYEQEVLDRMIVSNEEGVSVGTFEIKPYCTEESNPIHQIAPFHEQPELMEPTAHVAEVDKVALLKQHRGANISRLLSAMVNYADKHHFNYYICLLEPVFARALRVSFHIPARQIAGRIAYKGDDVIPTIIHVGKIWGNKSEFEWLLPDTQEVGVATLV</sequence>
<comment type="caution">
    <text evidence="1">The sequence shown here is derived from an EMBL/GenBank/DDBJ whole genome shotgun (WGS) entry which is preliminary data.</text>
</comment>
<reference evidence="1 2" key="1">
    <citation type="submission" date="2017-01" db="EMBL/GenBank/DDBJ databases">
        <title>Genome analysis of Paenibacillus selenitrireducens ES3-24.</title>
        <authorList>
            <person name="Xu D."/>
            <person name="Yao R."/>
            <person name="Zheng S."/>
        </authorList>
    </citation>
    <scope>NUCLEOTIDE SEQUENCE [LARGE SCALE GENOMIC DNA]</scope>
    <source>
        <strain evidence="1 2">ES3-24</strain>
    </source>
</reference>
<dbReference type="AlphaFoldDB" id="A0A1T2X209"/>
<gene>
    <name evidence="1" type="ORF">BVG16_26010</name>
</gene>
<evidence type="ECO:0008006" key="3">
    <source>
        <dbReference type="Google" id="ProtNLM"/>
    </source>
</evidence>
<name>A0A1T2X209_9BACL</name>
<keyword evidence="2" id="KW-1185">Reference proteome</keyword>
<protein>
    <recommendedName>
        <fullName evidence="3">N-acetyltransferase domain-containing protein</fullName>
    </recommendedName>
</protein>
<evidence type="ECO:0000313" key="1">
    <source>
        <dbReference type="EMBL" id="OPA73899.1"/>
    </source>
</evidence>
<dbReference type="OrthoDB" id="2843259at2"/>
<dbReference type="SUPFAM" id="SSF55729">
    <property type="entry name" value="Acyl-CoA N-acyltransferases (Nat)"/>
    <property type="match status" value="1"/>
</dbReference>
<accession>A0A1T2X209</accession>
<organism evidence="1 2">
    <name type="scientific">Paenibacillus selenitireducens</name>
    <dbReference type="NCBI Taxonomy" id="1324314"/>
    <lineage>
        <taxon>Bacteria</taxon>
        <taxon>Bacillati</taxon>
        <taxon>Bacillota</taxon>
        <taxon>Bacilli</taxon>
        <taxon>Bacillales</taxon>
        <taxon>Paenibacillaceae</taxon>
        <taxon>Paenibacillus</taxon>
    </lineage>
</organism>